<dbReference type="PANTHER" id="PTHR31620">
    <property type="entry name" value="PROTEIN RETICULATA-RELATED 2, CHLOROPLASTIC-RELATED"/>
    <property type="match status" value="1"/>
</dbReference>
<comment type="subcellular location">
    <subcellularLocation>
        <location evidence="1">Plastid</location>
        <location evidence="1">Chloroplast membrane</location>
        <topology evidence="1">Multi-pass membrane protein</topology>
    </subcellularLocation>
</comment>
<evidence type="ECO:0000256" key="6">
    <source>
        <dbReference type="ARBA" id="ARBA00022946"/>
    </source>
</evidence>
<evidence type="ECO:0000256" key="3">
    <source>
        <dbReference type="ARBA" id="ARBA00022528"/>
    </source>
</evidence>
<comment type="similarity">
    <text evidence="2">Belongs to the RETICULATA family.</text>
</comment>
<name>A0ABP0UVV3_9BRYO</name>
<feature type="transmembrane region" description="Helical" evidence="10">
    <location>
        <begin position="184"/>
        <end position="204"/>
    </location>
</feature>
<feature type="region of interest" description="Disordered" evidence="9">
    <location>
        <begin position="356"/>
        <end position="388"/>
    </location>
</feature>
<keyword evidence="3" id="KW-0150">Chloroplast</keyword>
<evidence type="ECO:0000256" key="7">
    <source>
        <dbReference type="ARBA" id="ARBA00022989"/>
    </source>
</evidence>
<gene>
    <name evidence="11" type="ORF">CSSPTR1EN2_LOCUS19979</name>
</gene>
<keyword evidence="7 10" id="KW-1133">Transmembrane helix</keyword>
<keyword evidence="4" id="KW-0934">Plastid</keyword>
<keyword evidence="6" id="KW-0809">Transit peptide</keyword>
<evidence type="ECO:0000256" key="2">
    <source>
        <dbReference type="ARBA" id="ARBA00010793"/>
    </source>
</evidence>
<evidence type="ECO:0000256" key="10">
    <source>
        <dbReference type="SAM" id="Phobius"/>
    </source>
</evidence>
<organism evidence="11 12">
    <name type="scientific">Sphagnum troendelagicum</name>
    <dbReference type="NCBI Taxonomy" id="128251"/>
    <lineage>
        <taxon>Eukaryota</taxon>
        <taxon>Viridiplantae</taxon>
        <taxon>Streptophyta</taxon>
        <taxon>Embryophyta</taxon>
        <taxon>Bryophyta</taxon>
        <taxon>Sphagnophytina</taxon>
        <taxon>Sphagnopsida</taxon>
        <taxon>Sphagnales</taxon>
        <taxon>Sphagnaceae</taxon>
        <taxon>Sphagnum</taxon>
    </lineage>
</organism>
<dbReference type="PANTHER" id="PTHR31620:SF15">
    <property type="entry name" value="PROTEIN RETICULATA-RELATED 2, CHLOROPLASTIC-RELATED"/>
    <property type="match status" value="1"/>
</dbReference>
<evidence type="ECO:0000256" key="8">
    <source>
        <dbReference type="ARBA" id="ARBA00023136"/>
    </source>
</evidence>
<evidence type="ECO:0000256" key="9">
    <source>
        <dbReference type="SAM" id="MobiDB-lite"/>
    </source>
</evidence>
<feature type="compositionally biased region" description="Gly residues" evidence="9">
    <location>
        <begin position="94"/>
        <end position="108"/>
    </location>
</feature>
<reference evidence="11" key="1">
    <citation type="submission" date="2024-02" db="EMBL/GenBank/DDBJ databases">
        <authorList>
            <consortium name="ELIXIR-Norway"/>
            <consortium name="Elixir Norway"/>
        </authorList>
    </citation>
    <scope>NUCLEOTIDE SEQUENCE</scope>
</reference>
<dbReference type="InterPro" id="IPR021825">
    <property type="entry name" value="RETICULATA-related"/>
</dbReference>
<evidence type="ECO:0000313" key="12">
    <source>
        <dbReference type="Proteomes" id="UP001497512"/>
    </source>
</evidence>
<dbReference type="Proteomes" id="UP001497512">
    <property type="component" value="Chromosome 6"/>
</dbReference>
<keyword evidence="8 10" id="KW-0472">Membrane</keyword>
<evidence type="ECO:0000313" key="11">
    <source>
        <dbReference type="EMBL" id="CAK9229930.1"/>
    </source>
</evidence>
<proteinExistence type="inferred from homology"/>
<evidence type="ECO:0000256" key="5">
    <source>
        <dbReference type="ARBA" id="ARBA00022692"/>
    </source>
</evidence>
<evidence type="ECO:0000256" key="1">
    <source>
        <dbReference type="ARBA" id="ARBA00004508"/>
    </source>
</evidence>
<sequence>MATLLNQSAMMQTALSMAAFLPPRAQSEPSTKCQLVSLSLRPSLKSSSAQPKSCTSSSRLLHVASLQASASETAAGYEAAGLVLEGGGNGAGTKGGAGSGGGGGGGSGDNSWGRSENESGGGGASYQEAGSGLLGAFWRGWQARVKADPQFAYKVLMEEVIGVGACVLGDMASRPNFGLHELDFVFSTIVVGSILNFTLMYMLAPTTVAGSSVAAHLPGIFASCPAGHMFEPGRFSFFDRAGTFVYKGVQFAVVGFAAGLVGTALSNVLLSLRKKVDPNFVPQNQSPPTVLNAATWALHMGLSSNLRYQTLNGLEFSLAGWLNPAAFKSAVVVLRGLNNVLGGTSFVLLARLTGSQSSSSKDMDPLTSAPKENTGVEDQTLVLKEHSS</sequence>
<keyword evidence="12" id="KW-1185">Reference proteome</keyword>
<keyword evidence="5 10" id="KW-0812">Transmembrane</keyword>
<dbReference type="Pfam" id="PF11891">
    <property type="entry name" value="RETICULATA-like"/>
    <property type="match status" value="1"/>
</dbReference>
<feature type="transmembrane region" description="Helical" evidence="10">
    <location>
        <begin position="249"/>
        <end position="270"/>
    </location>
</feature>
<dbReference type="EMBL" id="OZ019898">
    <property type="protein sequence ID" value="CAK9229930.1"/>
    <property type="molecule type" value="Genomic_DNA"/>
</dbReference>
<feature type="region of interest" description="Disordered" evidence="9">
    <location>
        <begin position="94"/>
        <end position="125"/>
    </location>
</feature>
<evidence type="ECO:0000256" key="4">
    <source>
        <dbReference type="ARBA" id="ARBA00022640"/>
    </source>
</evidence>
<accession>A0ABP0UVV3</accession>
<protein>
    <submittedName>
        <fullName evidence="11">Uncharacterized protein</fullName>
    </submittedName>
</protein>